<evidence type="ECO:0000313" key="9">
    <source>
        <dbReference type="Proteomes" id="UP001489004"/>
    </source>
</evidence>
<dbReference type="GO" id="GO:0046872">
    <property type="term" value="F:metal ion binding"/>
    <property type="evidence" value="ECO:0007669"/>
    <property type="project" value="UniProtKB-KW"/>
</dbReference>
<dbReference type="AlphaFoldDB" id="A0AAW1PDI6"/>
<feature type="domain" description="Peptidase M20 dimerisation" evidence="7">
    <location>
        <begin position="582"/>
        <end position="733"/>
    </location>
</feature>
<dbReference type="SUPFAM" id="SSF55031">
    <property type="entry name" value="Bacterial exopeptidase dimerisation domain"/>
    <property type="match status" value="1"/>
</dbReference>
<sequence>MQSLFFTGEEHGVLQRLAILLDVPATGLGTRVLYQAASKAAFSTREFHRLCDGQGPTIVLLRKEGSQRCYGGFTSVSWSSSSETVLDEHAFMFSFSLAEPAAAVQKYKQLEPTGVMHSRRFGPSFGSGISPDFSIRPTGGRGDWGQFYHPATYALPASFRALAGISGDYTAERELEVLGITEPCHFPRATLPVPDASWSHQAYEDLLASVTSYTPPTSLSKVNILLFGGVGAESATDDAYMARLKELKELARVRGIPTLVWLTKIDVADPDLIADLTLTYRSPRIIRLIKEVAALSGAGCTNDVFCVKAYSHEQDPDYKVGILLFRALQHALFAATDFLQDIQPRMVREQFLLAGCLALGVGLLYQLRDEPADLQTFSAVEVLFQGEADAAEQLAGLLQLRTVSNAQAEKHVNDPQALVNAHGYLKKTFPLVWKRLDVETVGDLSLLLRWKGSDPSLQPLLCVSHLDVVPADNPEEWSEGPFSGSIKDGFIWGRGAMDVKVTVTALLEAVNQLLKDRFSPARTVYLAFGHDEEVGGQQGAGQIAALLQSRGIQLEYVFDEGGILAVDGFPPLTTSPVALVGTAEKGIATVAIEVRSKGGHSSAPPLDGSSVGATLARIISHVDQNPPSAKLVRPVNEFLQAFAPHAPHKALRILLRYVDSWLLAPLAARVLVQNSAETAAFVRTTAAPTRLQAGVADNVLPQAGVVSYNFRLLPGDPPEAAVAYLHQVVASSNADATITANTAEARNASYVSSTQTTLYKLISQAAHEVLAPGQELVVAPFLLVGATDSRHYANMTTGGVYRFVPLPVDVQAGDLKRIHGTNERVEVAGYIRAIKFYIRVLRLASTPGH</sequence>
<dbReference type="Pfam" id="PF07687">
    <property type="entry name" value="M20_dimer"/>
    <property type="match status" value="1"/>
</dbReference>
<evidence type="ECO:0000256" key="2">
    <source>
        <dbReference type="ARBA" id="ARBA00022670"/>
    </source>
</evidence>
<evidence type="ECO:0000256" key="5">
    <source>
        <dbReference type="ARBA" id="ARBA00022833"/>
    </source>
</evidence>
<dbReference type="GO" id="GO:0006508">
    <property type="term" value="P:proteolysis"/>
    <property type="evidence" value="ECO:0007669"/>
    <property type="project" value="UniProtKB-KW"/>
</dbReference>
<keyword evidence="4" id="KW-0378">Hydrolase</keyword>
<dbReference type="InterPro" id="IPR006571">
    <property type="entry name" value="TLDc_dom"/>
</dbReference>
<dbReference type="PANTHER" id="PTHR45962">
    <property type="entry name" value="N-FATTY-ACYL-AMINO ACID SYNTHASE/HYDROLASE PM20D1"/>
    <property type="match status" value="1"/>
</dbReference>
<dbReference type="Pfam" id="PF07534">
    <property type="entry name" value="TLD"/>
    <property type="match status" value="1"/>
</dbReference>
<dbReference type="InterPro" id="IPR011650">
    <property type="entry name" value="Peptidase_M20_dimer"/>
</dbReference>
<dbReference type="FunFam" id="3.40.630.10:FF:000027">
    <property type="entry name" value="N-fatty-acyl-amino acid synthase/hydrolase PM20D1"/>
    <property type="match status" value="1"/>
</dbReference>
<dbReference type="Gene3D" id="3.40.630.10">
    <property type="entry name" value="Zn peptidases"/>
    <property type="match status" value="1"/>
</dbReference>
<dbReference type="Proteomes" id="UP001489004">
    <property type="component" value="Unassembled WGS sequence"/>
</dbReference>
<dbReference type="Pfam" id="PF01546">
    <property type="entry name" value="Peptidase_M20"/>
    <property type="match status" value="1"/>
</dbReference>
<keyword evidence="9" id="KW-1185">Reference proteome</keyword>
<proteinExistence type="inferred from homology"/>
<dbReference type="PANTHER" id="PTHR45962:SF1">
    <property type="entry name" value="N-FATTY-ACYL-AMINO ACID SYNTHASE_HYDROLASE PM20D1"/>
    <property type="match status" value="1"/>
</dbReference>
<name>A0AAW1PDI6_9CHLO</name>
<accession>A0AAW1PDI6</accession>
<keyword evidence="3" id="KW-0479">Metal-binding</keyword>
<evidence type="ECO:0000259" key="7">
    <source>
        <dbReference type="Pfam" id="PF07687"/>
    </source>
</evidence>
<evidence type="ECO:0000259" key="6">
    <source>
        <dbReference type="Pfam" id="PF07534"/>
    </source>
</evidence>
<evidence type="ECO:0000313" key="8">
    <source>
        <dbReference type="EMBL" id="KAK9806375.1"/>
    </source>
</evidence>
<dbReference type="GO" id="GO:0008233">
    <property type="term" value="F:peptidase activity"/>
    <property type="evidence" value="ECO:0007669"/>
    <property type="project" value="UniProtKB-KW"/>
</dbReference>
<evidence type="ECO:0000256" key="3">
    <source>
        <dbReference type="ARBA" id="ARBA00022723"/>
    </source>
</evidence>
<evidence type="ECO:0000256" key="4">
    <source>
        <dbReference type="ARBA" id="ARBA00022801"/>
    </source>
</evidence>
<evidence type="ECO:0008006" key="10">
    <source>
        <dbReference type="Google" id="ProtNLM"/>
    </source>
</evidence>
<feature type="domain" description="TLDc" evidence="6">
    <location>
        <begin position="30"/>
        <end position="130"/>
    </location>
</feature>
<comment type="similarity">
    <text evidence="1">Belongs to the peptidase M20A family.</text>
</comment>
<dbReference type="InterPro" id="IPR002933">
    <property type="entry name" value="Peptidase_M20"/>
</dbReference>
<keyword evidence="2" id="KW-0645">Protease</keyword>
<dbReference type="InterPro" id="IPR036264">
    <property type="entry name" value="Bact_exopeptidase_dim_dom"/>
</dbReference>
<reference evidence="8 9" key="1">
    <citation type="journal article" date="2024" name="Nat. Commun.">
        <title>Phylogenomics reveals the evolutionary origins of lichenization in chlorophyte algae.</title>
        <authorList>
            <person name="Puginier C."/>
            <person name="Libourel C."/>
            <person name="Otte J."/>
            <person name="Skaloud P."/>
            <person name="Haon M."/>
            <person name="Grisel S."/>
            <person name="Petersen M."/>
            <person name="Berrin J.G."/>
            <person name="Delaux P.M."/>
            <person name="Dal Grande F."/>
            <person name="Keller J."/>
        </authorList>
    </citation>
    <scope>NUCLEOTIDE SEQUENCE [LARGE SCALE GENOMIC DNA]</scope>
    <source>
        <strain evidence="8 9">SAG 2043</strain>
    </source>
</reference>
<dbReference type="Gene3D" id="1.10.150.900">
    <property type="match status" value="1"/>
</dbReference>
<dbReference type="InterPro" id="IPR047177">
    <property type="entry name" value="Pept_M20A"/>
</dbReference>
<protein>
    <recommendedName>
        <fullName evidence="10">Peptidase M20 dimerisation domain-containing protein</fullName>
    </recommendedName>
</protein>
<keyword evidence="5" id="KW-0862">Zinc</keyword>
<organism evidence="8 9">
    <name type="scientific">[Myrmecia] bisecta</name>
    <dbReference type="NCBI Taxonomy" id="41462"/>
    <lineage>
        <taxon>Eukaryota</taxon>
        <taxon>Viridiplantae</taxon>
        <taxon>Chlorophyta</taxon>
        <taxon>core chlorophytes</taxon>
        <taxon>Trebouxiophyceae</taxon>
        <taxon>Trebouxiales</taxon>
        <taxon>Trebouxiaceae</taxon>
        <taxon>Myrmecia</taxon>
    </lineage>
</organism>
<dbReference type="Gene3D" id="3.30.70.360">
    <property type="match status" value="1"/>
</dbReference>
<dbReference type="EMBL" id="JALJOR010000014">
    <property type="protein sequence ID" value="KAK9806375.1"/>
    <property type="molecule type" value="Genomic_DNA"/>
</dbReference>
<comment type="caution">
    <text evidence="8">The sequence shown here is derived from an EMBL/GenBank/DDBJ whole genome shotgun (WGS) entry which is preliminary data.</text>
</comment>
<gene>
    <name evidence="8" type="ORF">WJX72_012122</name>
</gene>
<evidence type="ECO:0000256" key="1">
    <source>
        <dbReference type="ARBA" id="ARBA00006247"/>
    </source>
</evidence>
<dbReference type="SUPFAM" id="SSF53187">
    <property type="entry name" value="Zn-dependent exopeptidases"/>
    <property type="match status" value="1"/>
</dbReference>